<dbReference type="PANTHER" id="PTHR30636:SF3">
    <property type="entry name" value="UPF0701 PROTEIN YICC"/>
    <property type="match status" value="1"/>
</dbReference>
<keyword evidence="4 8" id="KW-0378">Hydrolase</keyword>
<dbReference type="InterPro" id="IPR013527">
    <property type="entry name" value="YicC-like_N"/>
</dbReference>
<feature type="domain" description="Endoribonuclease YicC-like N-terminal" evidence="6">
    <location>
        <begin position="2"/>
        <end position="156"/>
    </location>
</feature>
<proteinExistence type="inferred from homology"/>
<accession>A0ABW8TCK7</accession>
<evidence type="ECO:0000256" key="4">
    <source>
        <dbReference type="ARBA" id="ARBA00022801"/>
    </source>
</evidence>
<evidence type="ECO:0000256" key="3">
    <source>
        <dbReference type="ARBA" id="ARBA00022759"/>
    </source>
</evidence>
<dbReference type="Pfam" id="PF08340">
    <property type="entry name" value="YicC-like_C"/>
    <property type="match status" value="1"/>
</dbReference>
<dbReference type="RefSeq" id="WP_406786584.1">
    <property type="nucleotide sequence ID" value="NZ_JBJIAA010000004.1"/>
</dbReference>
<gene>
    <name evidence="8" type="ORF">ACJDT4_05735</name>
</gene>
<evidence type="ECO:0000256" key="2">
    <source>
        <dbReference type="ARBA" id="ARBA00022722"/>
    </source>
</evidence>
<sequence>MLKSMTGFGRAIYDNGNRNFTIELKSVNHRYLDLNVKLPRSLISLEDKIRKEIQQKLKRGKVDVFITQNVYNDDDYDVILNKNLADSYYNCLKKIKESYDVKDDISVSLISKFPDVISIEQKEENFDEIWNEISIPLQEALNKLIDMREKEGAKLKEDIGNKCDIINKNVCFIEEKASCVVEEYRIKLNERIKELLGENKEIDESRISMEVAIFADKACIDEETVRLKSHITQLKDTLEKDEPIGRKLDFIVQEMNREANTIASKSNNIDIVHSVLDIKNDIEKIREQIQNIE</sequence>
<dbReference type="Proteomes" id="UP001623592">
    <property type="component" value="Unassembled WGS sequence"/>
</dbReference>
<comment type="similarity">
    <text evidence="5">Belongs to the YicC/YloC family.</text>
</comment>
<evidence type="ECO:0000313" key="9">
    <source>
        <dbReference type="Proteomes" id="UP001623592"/>
    </source>
</evidence>
<evidence type="ECO:0000259" key="6">
    <source>
        <dbReference type="Pfam" id="PF03755"/>
    </source>
</evidence>
<dbReference type="EC" id="3.1.-.-" evidence="8"/>
<dbReference type="Pfam" id="PF03755">
    <property type="entry name" value="YicC-like_N"/>
    <property type="match status" value="1"/>
</dbReference>
<organism evidence="8 9">
    <name type="scientific">Clostridium neuense</name>
    <dbReference type="NCBI Taxonomy" id="1728934"/>
    <lineage>
        <taxon>Bacteria</taxon>
        <taxon>Bacillati</taxon>
        <taxon>Bacillota</taxon>
        <taxon>Clostridia</taxon>
        <taxon>Eubacteriales</taxon>
        <taxon>Clostridiaceae</taxon>
        <taxon>Clostridium</taxon>
    </lineage>
</organism>
<comment type="cofactor">
    <cofactor evidence="1">
        <name>a divalent metal cation</name>
        <dbReference type="ChEBI" id="CHEBI:60240"/>
    </cofactor>
</comment>
<reference evidence="8 9" key="1">
    <citation type="submission" date="2024-11" db="EMBL/GenBank/DDBJ databases">
        <authorList>
            <person name="Heng Y.C."/>
            <person name="Lim A.C.H."/>
            <person name="Lee J.K.Y."/>
            <person name="Kittelmann S."/>
        </authorList>
    </citation>
    <scope>NUCLEOTIDE SEQUENCE [LARGE SCALE GENOMIC DNA]</scope>
    <source>
        <strain evidence="8 9">WILCCON 0114</strain>
    </source>
</reference>
<feature type="domain" description="Endoribonuclease YicC-like C-terminal" evidence="7">
    <location>
        <begin position="173"/>
        <end position="293"/>
    </location>
</feature>
<dbReference type="EMBL" id="JBJIAA010000004">
    <property type="protein sequence ID" value="MFL0249917.1"/>
    <property type="molecule type" value="Genomic_DNA"/>
</dbReference>
<dbReference type="InterPro" id="IPR013551">
    <property type="entry name" value="YicC-like_C"/>
</dbReference>
<evidence type="ECO:0000259" key="7">
    <source>
        <dbReference type="Pfam" id="PF08340"/>
    </source>
</evidence>
<keyword evidence="9" id="KW-1185">Reference proteome</keyword>
<evidence type="ECO:0000256" key="1">
    <source>
        <dbReference type="ARBA" id="ARBA00001968"/>
    </source>
</evidence>
<protein>
    <submittedName>
        <fullName evidence="8">YicC/YloC family endoribonuclease</fullName>
        <ecNumber evidence="8">3.1.-.-</ecNumber>
    </submittedName>
</protein>
<dbReference type="NCBIfam" id="TIGR00255">
    <property type="entry name" value="YicC/YloC family endoribonuclease"/>
    <property type="match status" value="1"/>
</dbReference>
<evidence type="ECO:0000313" key="8">
    <source>
        <dbReference type="EMBL" id="MFL0249917.1"/>
    </source>
</evidence>
<keyword evidence="3" id="KW-0255">Endonuclease</keyword>
<name>A0ABW8TCK7_9CLOT</name>
<keyword evidence="2" id="KW-0540">Nuclease</keyword>
<dbReference type="PANTHER" id="PTHR30636">
    <property type="entry name" value="UPF0701 PROTEIN YICC"/>
    <property type="match status" value="1"/>
</dbReference>
<comment type="caution">
    <text evidence="8">The sequence shown here is derived from an EMBL/GenBank/DDBJ whole genome shotgun (WGS) entry which is preliminary data.</text>
</comment>
<dbReference type="GO" id="GO:0016787">
    <property type="term" value="F:hydrolase activity"/>
    <property type="evidence" value="ECO:0007669"/>
    <property type="project" value="UniProtKB-KW"/>
</dbReference>
<dbReference type="InterPro" id="IPR005229">
    <property type="entry name" value="YicC/YloC-like"/>
</dbReference>
<evidence type="ECO:0000256" key="5">
    <source>
        <dbReference type="ARBA" id="ARBA00035648"/>
    </source>
</evidence>